<dbReference type="EMBL" id="SMKI01000650">
    <property type="protein sequence ID" value="TDC62404.1"/>
    <property type="molecule type" value="Genomic_DNA"/>
</dbReference>
<comment type="caution">
    <text evidence="2">The sequence shown here is derived from an EMBL/GenBank/DDBJ whole genome shotgun (WGS) entry which is preliminary data.</text>
</comment>
<accession>A0A4R4SIY4</accession>
<sequence length="425" mass="44495">METGPASPDAGRAARCPRHQPPRTRSDAISTRPSTRPVLQRLAAIGGVALLIAATGACQVIQQARAGLEVSDAVDELLSWEALTVGATVEATPEEVYTYLQNAAARDGGQLQPSADQARLLADLELTVSVGDPERETQMRRLAQDDPLDGAMTVNFGGRDVAGVKNIGERTYIRIGGEAIVDDVYGGSEAAVARAQRFESDAAELPDSLTAARNALSGNWVEIDPDRYPDYATALGDGGEVGEDTSGRLAGALTDGGELLAPEAQWEFVESLQSTLRAEASLRQAGEQRGAELVDVELAADDARRALAPMLGLLTAQTDRFGLPPLIAEPGAEGAAPVEVRLEIRNGVLTAATFDLGQLAGPDAGSLPLRLALTGGSALSLNPPDPADGQLTPEDLTVALLYLTQLDEARAEDDDRADIPGPMQP</sequence>
<evidence type="ECO:0000256" key="1">
    <source>
        <dbReference type="SAM" id="MobiDB-lite"/>
    </source>
</evidence>
<feature type="region of interest" description="Disordered" evidence="1">
    <location>
        <begin position="1"/>
        <end position="34"/>
    </location>
</feature>
<reference evidence="2 3" key="1">
    <citation type="submission" date="2019-03" db="EMBL/GenBank/DDBJ databases">
        <title>Draft genome sequences of novel Actinobacteria.</title>
        <authorList>
            <person name="Sahin N."/>
            <person name="Ay H."/>
            <person name="Saygin H."/>
        </authorList>
    </citation>
    <scope>NUCLEOTIDE SEQUENCE [LARGE SCALE GENOMIC DNA]</scope>
    <source>
        <strain evidence="2 3">DSM 41900</strain>
    </source>
</reference>
<keyword evidence="3" id="KW-1185">Reference proteome</keyword>
<dbReference type="OrthoDB" id="4117056at2"/>
<dbReference type="RefSeq" id="WP_132822048.1">
    <property type="nucleotide sequence ID" value="NZ_SMKI01000650.1"/>
</dbReference>
<dbReference type="AlphaFoldDB" id="A0A4R4SIY4"/>
<protein>
    <submittedName>
        <fullName evidence="2">Uncharacterized protein</fullName>
    </submittedName>
</protein>
<proteinExistence type="predicted"/>
<name>A0A4R4SIY4_9ACTN</name>
<gene>
    <name evidence="2" type="ORF">E1283_34125</name>
</gene>
<dbReference type="Proteomes" id="UP000295345">
    <property type="component" value="Unassembled WGS sequence"/>
</dbReference>
<organism evidence="2 3">
    <name type="scientific">Streptomyces hainanensis</name>
    <dbReference type="NCBI Taxonomy" id="402648"/>
    <lineage>
        <taxon>Bacteria</taxon>
        <taxon>Bacillati</taxon>
        <taxon>Actinomycetota</taxon>
        <taxon>Actinomycetes</taxon>
        <taxon>Kitasatosporales</taxon>
        <taxon>Streptomycetaceae</taxon>
        <taxon>Streptomyces</taxon>
    </lineage>
</organism>
<evidence type="ECO:0000313" key="3">
    <source>
        <dbReference type="Proteomes" id="UP000295345"/>
    </source>
</evidence>
<evidence type="ECO:0000313" key="2">
    <source>
        <dbReference type="EMBL" id="TDC62404.1"/>
    </source>
</evidence>